<dbReference type="PROSITE" id="PS51318">
    <property type="entry name" value="TAT"/>
    <property type="match status" value="1"/>
</dbReference>
<dbReference type="InterPro" id="IPR006311">
    <property type="entry name" value="TAT_signal"/>
</dbReference>
<protein>
    <submittedName>
        <fullName evidence="2">PhoX family phosphatase</fullName>
    </submittedName>
</protein>
<comment type="caution">
    <text evidence="2">The sequence shown here is derived from an EMBL/GenBank/DDBJ whole genome shotgun (WGS) entry which is preliminary data.</text>
</comment>
<dbReference type="EMBL" id="VDFQ02000001">
    <property type="protein sequence ID" value="KAA1424727.1"/>
    <property type="molecule type" value="Genomic_DNA"/>
</dbReference>
<organism evidence="2 3">
    <name type="scientific">Mumia zhuanghuii</name>
    <dbReference type="NCBI Taxonomy" id="2585211"/>
    <lineage>
        <taxon>Bacteria</taxon>
        <taxon>Bacillati</taxon>
        <taxon>Actinomycetota</taxon>
        <taxon>Actinomycetes</taxon>
        <taxon>Propionibacteriales</taxon>
        <taxon>Nocardioidaceae</taxon>
        <taxon>Mumia</taxon>
    </lineage>
</organism>
<reference evidence="2 3" key="1">
    <citation type="submission" date="2019-09" db="EMBL/GenBank/DDBJ databases">
        <title>Mumia zhuanghuii sp. nov. isolated from the intestinal contents of plateau pika (Ochotona curzoniae) in the Qinghai-Tibet plateau of China.</title>
        <authorList>
            <person name="Tian Z."/>
        </authorList>
    </citation>
    <scope>NUCLEOTIDE SEQUENCE [LARGE SCALE GENOMIC DNA]</scope>
    <source>
        <strain evidence="3">350</strain>
    </source>
</reference>
<dbReference type="Pfam" id="PF05787">
    <property type="entry name" value="PhoX"/>
    <property type="match status" value="1"/>
</dbReference>
<dbReference type="AlphaFoldDB" id="A0A5Q6S2X1"/>
<sequence length="691" mass="73716">MPPLLPFLSSGSSGSPCASGRSALTCRMRCGDACAHDEPNTSDNEYFGDVATGLSRRGLLRTGAVISVAGVAAGASLGTAGAAAAAPAPAVAGLGARRGHGGGTGRGLDFVPVEPNTLDQVTTPPGYAQAVVMAWGDPLFKGVPAFDVDKQTPAAQRKQFGFNNDFLGLLPLGRGQHLMVVNHEYTTEQMMHRGYDAANPTRDQVEIGWAAHGLSVVVVQEERGTGNLKPVVGHRLNRRLHTQSEFELTGPVAGHALVRTKADPRGRTALGTLNNCGGGLTPWGTWLTAEENFNQYFANGSTVTDPTTLARLKRYGAANAATERKWERFDDRFDLAKDPNEINRFGWIVEIDPYDPTSTPKKRTALGRFKHEAAEPFITDDGRVAMYMGDDERFDYLYKFVSDGKVARGNDANARRRNRDLLDHGTLYVARFLGNSSQAEIDGTGALPSDGAFDGAGVWVPLVSGTTSYVKGMTAEEVLLFTRQAADIVGATKMDRPEDVQPHPKTGKVYVALTNNTNRGAAGQAAADEANPRSANKHGHVLELSELGDDAAANAFTWNLLLVCGDPKDPNTYWGGFDPVRVSPISCPDNLAFDPDGNLWISTDGNALGSNDGLFGVPLEGSKRGQVKQFLTVPAGAETCGPWIDEDRVMVCVQHPGEKTGASVDNPASQWPDGPGSVPRPGVVAVWRKGR</sequence>
<dbReference type="PANTHER" id="PTHR35399">
    <property type="entry name" value="SLR8030 PROTEIN"/>
    <property type="match status" value="1"/>
</dbReference>
<dbReference type="OrthoDB" id="9801383at2"/>
<evidence type="ECO:0000256" key="1">
    <source>
        <dbReference type="SAM" id="MobiDB-lite"/>
    </source>
</evidence>
<feature type="region of interest" description="Disordered" evidence="1">
    <location>
        <begin position="659"/>
        <end position="681"/>
    </location>
</feature>
<dbReference type="RefSeq" id="WP_149767794.1">
    <property type="nucleotide sequence ID" value="NZ_VDFQ02000001.1"/>
</dbReference>
<gene>
    <name evidence="2" type="ORF">FE697_002065</name>
</gene>
<dbReference type="InterPro" id="IPR008557">
    <property type="entry name" value="PhoX"/>
</dbReference>
<accession>A0A5Q6S2X1</accession>
<dbReference type="Proteomes" id="UP000307768">
    <property type="component" value="Unassembled WGS sequence"/>
</dbReference>
<dbReference type="PANTHER" id="PTHR35399:SF2">
    <property type="entry name" value="DUF839 DOMAIN-CONTAINING PROTEIN"/>
    <property type="match status" value="1"/>
</dbReference>
<name>A0A5Q6S2X1_9ACTN</name>
<evidence type="ECO:0000313" key="2">
    <source>
        <dbReference type="EMBL" id="KAA1424727.1"/>
    </source>
</evidence>
<proteinExistence type="predicted"/>
<dbReference type="SUPFAM" id="SSF63829">
    <property type="entry name" value="Calcium-dependent phosphotriesterase"/>
    <property type="match status" value="1"/>
</dbReference>
<evidence type="ECO:0000313" key="3">
    <source>
        <dbReference type="Proteomes" id="UP000307768"/>
    </source>
</evidence>